<evidence type="ECO:0000313" key="2">
    <source>
        <dbReference type="Proteomes" id="UP001283341"/>
    </source>
</evidence>
<gene>
    <name evidence="1" type="ORF">B0H66DRAFT_626358</name>
</gene>
<dbReference type="Proteomes" id="UP001283341">
    <property type="component" value="Unassembled WGS sequence"/>
</dbReference>
<comment type="caution">
    <text evidence="1">The sequence shown here is derived from an EMBL/GenBank/DDBJ whole genome shotgun (WGS) entry which is preliminary data.</text>
</comment>
<proteinExistence type="predicted"/>
<keyword evidence="2" id="KW-1185">Reference proteome</keyword>
<dbReference type="AlphaFoldDB" id="A0AAE0I1Q0"/>
<protein>
    <submittedName>
        <fullName evidence="1">Uncharacterized protein</fullName>
    </submittedName>
</protein>
<dbReference type="EMBL" id="JAUEDM010000005">
    <property type="protein sequence ID" value="KAK3316826.1"/>
    <property type="molecule type" value="Genomic_DNA"/>
</dbReference>
<name>A0AAE0I1Q0_9PEZI</name>
<organism evidence="1 2">
    <name type="scientific">Apodospora peruviana</name>
    <dbReference type="NCBI Taxonomy" id="516989"/>
    <lineage>
        <taxon>Eukaryota</taxon>
        <taxon>Fungi</taxon>
        <taxon>Dikarya</taxon>
        <taxon>Ascomycota</taxon>
        <taxon>Pezizomycotina</taxon>
        <taxon>Sordariomycetes</taxon>
        <taxon>Sordariomycetidae</taxon>
        <taxon>Sordariales</taxon>
        <taxon>Lasiosphaeriaceae</taxon>
        <taxon>Apodospora</taxon>
    </lineage>
</organism>
<reference evidence="1" key="2">
    <citation type="submission" date="2023-06" db="EMBL/GenBank/DDBJ databases">
        <authorList>
            <consortium name="Lawrence Berkeley National Laboratory"/>
            <person name="Haridas S."/>
            <person name="Hensen N."/>
            <person name="Bonometti L."/>
            <person name="Westerberg I."/>
            <person name="Brannstrom I.O."/>
            <person name="Guillou S."/>
            <person name="Cros-Aarteil S."/>
            <person name="Calhoun S."/>
            <person name="Kuo A."/>
            <person name="Mondo S."/>
            <person name="Pangilinan J."/>
            <person name="Riley R."/>
            <person name="Labutti K."/>
            <person name="Andreopoulos B."/>
            <person name="Lipzen A."/>
            <person name="Chen C."/>
            <person name="Yanf M."/>
            <person name="Daum C."/>
            <person name="Ng V."/>
            <person name="Clum A."/>
            <person name="Steindorff A."/>
            <person name="Ohm R."/>
            <person name="Martin F."/>
            <person name="Silar P."/>
            <person name="Natvig D."/>
            <person name="Lalanne C."/>
            <person name="Gautier V."/>
            <person name="Ament-Velasquez S.L."/>
            <person name="Kruys A."/>
            <person name="Hutchinson M.I."/>
            <person name="Powell A.J."/>
            <person name="Barry K."/>
            <person name="Miller A.N."/>
            <person name="Grigoriev I.V."/>
            <person name="Debuchy R."/>
            <person name="Gladieux P."/>
            <person name="Thoren M.H."/>
            <person name="Johannesson H."/>
        </authorList>
    </citation>
    <scope>NUCLEOTIDE SEQUENCE</scope>
    <source>
        <strain evidence="1">CBS 118394</strain>
    </source>
</reference>
<accession>A0AAE0I1Q0</accession>
<evidence type="ECO:0000313" key="1">
    <source>
        <dbReference type="EMBL" id="KAK3316826.1"/>
    </source>
</evidence>
<reference evidence="1" key="1">
    <citation type="journal article" date="2023" name="Mol. Phylogenet. Evol.">
        <title>Genome-scale phylogeny and comparative genomics of the fungal order Sordariales.</title>
        <authorList>
            <person name="Hensen N."/>
            <person name="Bonometti L."/>
            <person name="Westerberg I."/>
            <person name="Brannstrom I.O."/>
            <person name="Guillou S."/>
            <person name="Cros-Aarteil S."/>
            <person name="Calhoun S."/>
            <person name="Haridas S."/>
            <person name="Kuo A."/>
            <person name="Mondo S."/>
            <person name="Pangilinan J."/>
            <person name="Riley R."/>
            <person name="LaButti K."/>
            <person name="Andreopoulos B."/>
            <person name="Lipzen A."/>
            <person name="Chen C."/>
            <person name="Yan M."/>
            <person name="Daum C."/>
            <person name="Ng V."/>
            <person name="Clum A."/>
            <person name="Steindorff A."/>
            <person name="Ohm R.A."/>
            <person name="Martin F."/>
            <person name="Silar P."/>
            <person name="Natvig D.O."/>
            <person name="Lalanne C."/>
            <person name="Gautier V."/>
            <person name="Ament-Velasquez S.L."/>
            <person name="Kruys A."/>
            <person name="Hutchinson M.I."/>
            <person name="Powell A.J."/>
            <person name="Barry K."/>
            <person name="Miller A.N."/>
            <person name="Grigoriev I.V."/>
            <person name="Debuchy R."/>
            <person name="Gladieux P."/>
            <person name="Hiltunen Thoren M."/>
            <person name="Johannesson H."/>
        </authorList>
    </citation>
    <scope>NUCLEOTIDE SEQUENCE</scope>
    <source>
        <strain evidence="1">CBS 118394</strain>
    </source>
</reference>
<sequence length="235" mass="26045">MANPHPDAKRILFLASGDFRQASAVLATAGAIAAQTMREDVQITIVSFEQSIEGTFTERFGQNPRARLPIERIRRYVGARLVVVEDSFTRAVMMCHEKKPKNWIVIATSTFKLHSPGFNNLSEHQRHAIGYESIGRIDSLNKQWDRYGPPQGLRKVLISSAPDLDSSLSVYLPHQVLCGPILRPVSPVSKALRNWLARGPTLFVDLSGTPAEALQVANELWSVLDQADAVGYRDG</sequence>